<comment type="caution">
    <text evidence="1">The sequence shown here is derived from an EMBL/GenBank/DDBJ whole genome shotgun (WGS) entry which is preliminary data.</text>
</comment>
<sequence length="182" mass="19783">MRTAIRLVSLNRPQIDSLFNHTQECRIPLFPPSHHLISNSLPIEQPCITFKDRLNNNLLPSPQANMKIAMFIAALSVASGVFAAPSQAEANAGAAKDAKNDAKAFYPGYPGPGPFYPGAAYPSPYNAPGPYYYGGYPPTYYTYQYPAYTYQYTYPIPPTQGSTGPIAASTVPLKAPNAPPRH</sequence>
<dbReference type="AlphaFoldDB" id="A0A5B0QKA6"/>
<dbReference type="EMBL" id="VDEP01000276">
    <property type="protein sequence ID" value="KAA1113592.1"/>
    <property type="molecule type" value="Genomic_DNA"/>
</dbReference>
<protein>
    <submittedName>
        <fullName evidence="1">Uncharacterized protein</fullName>
    </submittedName>
</protein>
<gene>
    <name evidence="1" type="ORF">PGTUg99_000948</name>
</gene>
<organism evidence="1 2">
    <name type="scientific">Puccinia graminis f. sp. tritici</name>
    <dbReference type="NCBI Taxonomy" id="56615"/>
    <lineage>
        <taxon>Eukaryota</taxon>
        <taxon>Fungi</taxon>
        <taxon>Dikarya</taxon>
        <taxon>Basidiomycota</taxon>
        <taxon>Pucciniomycotina</taxon>
        <taxon>Pucciniomycetes</taxon>
        <taxon>Pucciniales</taxon>
        <taxon>Pucciniaceae</taxon>
        <taxon>Puccinia</taxon>
    </lineage>
</organism>
<name>A0A5B0QKA6_PUCGR</name>
<evidence type="ECO:0000313" key="2">
    <source>
        <dbReference type="Proteomes" id="UP000325313"/>
    </source>
</evidence>
<dbReference type="Proteomes" id="UP000325313">
    <property type="component" value="Unassembled WGS sequence"/>
</dbReference>
<proteinExistence type="predicted"/>
<reference evidence="1 2" key="1">
    <citation type="submission" date="2019-05" db="EMBL/GenBank/DDBJ databases">
        <title>Emergence of the Ug99 lineage of the wheat stem rust pathogen through somatic hybridization.</title>
        <authorList>
            <person name="Li F."/>
            <person name="Upadhyaya N.M."/>
            <person name="Sperschneider J."/>
            <person name="Matny O."/>
            <person name="Nguyen-Phuc H."/>
            <person name="Mago R."/>
            <person name="Raley C."/>
            <person name="Miller M.E."/>
            <person name="Silverstein K.A.T."/>
            <person name="Henningsen E."/>
            <person name="Hirsch C.D."/>
            <person name="Visser B."/>
            <person name="Pretorius Z.A."/>
            <person name="Steffenson B.J."/>
            <person name="Schwessinger B."/>
            <person name="Dodds P.N."/>
            <person name="Figueroa M."/>
        </authorList>
    </citation>
    <scope>NUCLEOTIDE SEQUENCE [LARGE SCALE GENOMIC DNA]</scope>
    <source>
        <strain evidence="1 2">Ug99</strain>
    </source>
</reference>
<evidence type="ECO:0000313" key="1">
    <source>
        <dbReference type="EMBL" id="KAA1113592.1"/>
    </source>
</evidence>
<accession>A0A5B0QKA6</accession>